<dbReference type="GO" id="GO:0004325">
    <property type="term" value="F:ferrochelatase activity"/>
    <property type="evidence" value="ECO:0007669"/>
    <property type="project" value="UniProtKB-UniRule"/>
</dbReference>
<evidence type="ECO:0000256" key="3">
    <source>
        <dbReference type="ARBA" id="ARBA00023133"/>
    </source>
</evidence>
<evidence type="ECO:0000256" key="5">
    <source>
        <dbReference type="ARBA" id="ARBA00023244"/>
    </source>
</evidence>
<comment type="pathway">
    <text evidence="7 8">Porphyrin-containing compound metabolism; protoheme biosynthesis; protoheme from protoporphyrin-IX: step 1/1.</text>
</comment>
<dbReference type="CDD" id="cd00419">
    <property type="entry name" value="Ferrochelatase_C"/>
    <property type="match status" value="1"/>
</dbReference>
<comment type="similarity">
    <text evidence="1 7 8">Belongs to the ferrochelatase family.</text>
</comment>
<dbReference type="HAMAP" id="MF_00323">
    <property type="entry name" value="Ferrochelatase"/>
    <property type="match status" value="1"/>
</dbReference>
<comment type="catalytic activity">
    <reaction evidence="7 8">
        <text>heme b + 2 H(+) = protoporphyrin IX + Fe(2+)</text>
        <dbReference type="Rhea" id="RHEA:22584"/>
        <dbReference type="ChEBI" id="CHEBI:15378"/>
        <dbReference type="ChEBI" id="CHEBI:29033"/>
        <dbReference type="ChEBI" id="CHEBI:57306"/>
        <dbReference type="ChEBI" id="CHEBI:60344"/>
        <dbReference type="EC" id="4.98.1.1"/>
    </reaction>
</comment>
<evidence type="ECO:0000256" key="1">
    <source>
        <dbReference type="ARBA" id="ARBA00007718"/>
    </source>
</evidence>
<dbReference type="GO" id="GO:0005737">
    <property type="term" value="C:cytoplasm"/>
    <property type="evidence" value="ECO:0007669"/>
    <property type="project" value="UniProtKB-SubCell"/>
</dbReference>
<dbReference type="InterPro" id="IPR019772">
    <property type="entry name" value="Ferrochelatase_AS"/>
</dbReference>
<comment type="subcellular location">
    <subcellularLocation>
        <location evidence="7 8">Cytoplasm</location>
    </subcellularLocation>
</comment>
<evidence type="ECO:0000256" key="8">
    <source>
        <dbReference type="RuleBase" id="RU000607"/>
    </source>
</evidence>
<comment type="function">
    <text evidence="7 8">Catalyzes the ferrous insertion into protoporphyrin IX.</text>
</comment>
<dbReference type="AlphaFoldDB" id="A0A7C0U668"/>
<dbReference type="Pfam" id="PF00762">
    <property type="entry name" value="Ferrochelatase"/>
    <property type="match status" value="1"/>
</dbReference>
<feature type="binding site" evidence="7">
    <location>
        <position position="190"/>
    </location>
    <ligand>
        <name>Fe(2+)</name>
        <dbReference type="ChEBI" id="CHEBI:29033"/>
    </ligand>
</feature>
<keyword evidence="4 7" id="KW-0456">Lyase</keyword>
<name>A0A7C0U668_9BACT</name>
<accession>A0A7C0U668</accession>
<dbReference type="InterPro" id="IPR033644">
    <property type="entry name" value="Ferrochelatase_C"/>
</dbReference>
<keyword evidence="7" id="KW-0479">Metal-binding</keyword>
<proteinExistence type="inferred from homology"/>
<evidence type="ECO:0000256" key="6">
    <source>
        <dbReference type="ARBA" id="ARBA00024536"/>
    </source>
</evidence>
<dbReference type="InterPro" id="IPR033659">
    <property type="entry name" value="Ferrochelatase_N"/>
</dbReference>
<dbReference type="GO" id="GO:0006783">
    <property type="term" value="P:heme biosynthetic process"/>
    <property type="evidence" value="ECO:0007669"/>
    <property type="project" value="UniProtKB-UniRule"/>
</dbReference>
<organism evidence="9">
    <name type="scientific">Thermosulfidibacter takaii</name>
    <dbReference type="NCBI Taxonomy" id="412593"/>
    <lineage>
        <taxon>Bacteria</taxon>
        <taxon>Pseudomonadati</taxon>
        <taxon>Thermosulfidibacterota</taxon>
        <taxon>Thermosulfidibacteria</taxon>
        <taxon>Thermosulfidibacterales</taxon>
        <taxon>Thermosulfidibacteraceae</taxon>
    </lineage>
</organism>
<dbReference type="PANTHER" id="PTHR11108">
    <property type="entry name" value="FERROCHELATASE"/>
    <property type="match status" value="1"/>
</dbReference>
<comment type="caution">
    <text evidence="9">The sequence shown here is derived from an EMBL/GenBank/DDBJ whole genome shotgun (WGS) entry which is preliminary data.</text>
</comment>
<sequence>MTSKPLGVLLLYMGGASTTKDIKPFLYHLFSDREILPLPAPVRIPLAWIISRARYHLVKGAYQQIGGSPLLKITRNQAEALEKTLKEEGIVAHVEPGMRYCAPFIREAVGRLERRGIERAVALTLYPQYSKATVGSCFAALKRATASSPLTVETIPHWHTHPNFIEAWVELIKESSANLPEPPHILFSAHGLPMKVVRQGDPYPQQIKETVEAIMEKLGPVPYSVAYQSKVGPVKWLEPSVEDEILRLAREGLSSLALVPISFVSDHFETLYEMDIVFREEAEKAGIRNFARVPAINLHPNLIKTWKELILERVT</sequence>
<evidence type="ECO:0000256" key="4">
    <source>
        <dbReference type="ARBA" id="ARBA00023239"/>
    </source>
</evidence>
<dbReference type="NCBIfam" id="TIGR00109">
    <property type="entry name" value="hemH"/>
    <property type="match status" value="1"/>
</dbReference>
<dbReference type="EMBL" id="DQWS01000080">
    <property type="protein sequence ID" value="HDD52851.1"/>
    <property type="molecule type" value="Genomic_DNA"/>
</dbReference>
<dbReference type="InterPro" id="IPR001015">
    <property type="entry name" value="Ferrochelatase"/>
</dbReference>
<dbReference type="EC" id="4.98.1.1" evidence="7 8"/>
<evidence type="ECO:0000256" key="7">
    <source>
        <dbReference type="HAMAP-Rule" id="MF_00323"/>
    </source>
</evidence>
<evidence type="ECO:0000256" key="2">
    <source>
        <dbReference type="ARBA" id="ARBA00023004"/>
    </source>
</evidence>
<dbReference type="UniPathway" id="UPA00252">
    <property type="reaction ID" value="UER00325"/>
</dbReference>
<evidence type="ECO:0000313" key="9">
    <source>
        <dbReference type="EMBL" id="HDD52851.1"/>
    </source>
</evidence>
<dbReference type="PROSITE" id="PS00534">
    <property type="entry name" value="FERROCHELATASE"/>
    <property type="match status" value="1"/>
</dbReference>
<dbReference type="PANTHER" id="PTHR11108:SF1">
    <property type="entry name" value="FERROCHELATASE, MITOCHONDRIAL"/>
    <property type="match status" value="1"/>
</dbReference>
<keyword evidence="3 7" id="KW-0350">Heme biosynthesis</keyword>
<feature type="binding site" evidence="7">
    <location>
        <position position="269"/>
    </location>
    <ligand>
        <name>Fe(2+)</name>
        <dbReference type="ChEBI" id="CHEBI:29033"/>
    </ligand>
</feature>
<gene>
    <name evidence="7 9" type="primary">hemH</name>
    <name evidence="9" type="ORF">ENF32_02125</name>
</gene>
<comment type="catalytic activity">
    <reaction evidence="6">
        <text>Fe-coproporphyrin III + 2 H(+) = coproporphyrin III + Fe(2+)</text>
        <dbReference type="Rhea" id="RHEA:49572"/>
        <dbReference type="ChEBI" id="CHEBI:15378"/>
        <dbReference type="ChEBI" id="CHEBI:29033"/>
        <dbReference type="ChEBI" id="CHEBI:68438"/>
        <dbReference type="ChEBI" id="CHEBI:131725"/>
        <dbReference type="EC" id="4.99.1.9"/>
    </reaction>
    <physiologicalReaction direction="right-to-left" evidence="6">
        <dbReference type="Rhea" id="RHEA:49574"/>
    </physiologicalReaction>
</comment>
<reference evidence="9" key="1">
    <citation type="journal article" date="2020" name="mSystems">
        <title>Genome- and Community-Level Interaction Insights into Carbon Utilization and Element Cycling Functions of Hydrothermarchaeota in Hydrothermal Sediment.</title>
        <authorList>
            <person name="Zhou Z."/>
            <person name="Liu Y."/>
            <person name="Xu W."/>
            <person name="Pan J."/>
            <person name="Luo Z.H."/>
            <person name="Li M."/>
        </authorList>
    </citation>
    <scope>NUCLEOTIDE SEQUENCE [LARGE SCALE GENOMIC DNA]</scope>
    <source>
        <strain evidence="9">HyVt-115</strain>
    </source>
</reference>
<keyword evidence="2 7" id="KW-0408">Iron</keyword>
<protein>
    <recommendedName>
        <fullName evidence="7 8">Ferrochelatase</fullName>
        <ecNumber evidence="7 8">4.98.1.1</ecNumber>
    </recommendedName>
    <alternativeName>
        <fullName evidence="7">Heme synthase</fullName>
    </alternativeName>
    <alternativeName>
        <fullName evidence="7">Protoheme ferro-lyase</fullName>
    </alternativeName>
</protein>
<dbReference type="GO" id="GO:0046872">
    <property type="term" value="F:metal ion binding"/>
    <property type="evidence" value="ECO:0007669"/>
    <property type="project" value="UniProtKB-KW"/>
</dbReference>
<keyword evidence="5 7" id="KW-0627">Porphyrin biosynthesis</keyword>
<dbReference type="SUPFAM" id="SSF53800">
    <property type="entry name" value="Chelatase"/>
    <property type="match status" value="1"/>
</dbReference>
<keyword evidence="7 8" id="KW-0963">Cytoplasm</keyword>
<dbReference type="Proteomes" id="UP000885690">
    <property type="component" value="Unassembled WGS sequence"/>
</dbReference>
<dbReference type="Gene3D" id="3.40.50.1400">
    <property type="match status" value="2"/>
</dbReference>
<dbReference type="CDD" id="cd03411">
    <property type="entry name" value="Ferrochelatase_N"/>
    <property type="match status" value="1"/>
</dbReference>